<dbReference type="KEGG" id="vcn:VOLCADRAFT_116074"/>
<protein>
    <submittedName>
        <fullName evidence="2">Uncharacterized protein</fullName>
    </submittedName>
</protein>
<keyword evidence="3" id="KW-1185">Reference proteome</keyword>
<evidence type="ECO:0000256" key="1">
    <source>
        <dbReference type="SAM" id="Coils"/>
    </source>
</evidence>
<dbReference type="GeneID" id="9617480"/>
<gene>
    <name evidence="2" type="ORF">VOLCADRAFT_116074</name>
</gene>
<keyword evidence="1" id="KW-0175">Coiled coil</keyword>
<organism evidence="3">
    <name type="scientific">Volvox carteri f. nagariensis</name>
    <dbReference type="NCBI Taxonomy" id="3068"/>
    <lineage>
        <taxon>Eukaryota</taxon>
        <taxon>Viridiplantae</taxon>
        <taxon>Chlorophyta</taxon>
        <taxon>core chlorophytes</taxon>
        <taxon>Chlorophyceae</taxon>
        <taxon>CS clade</taxon>
        <taxon>Chlamydomonadales</taxon>
        <taxon>Volvocaceae</taxon>
        <taxon>Volvox</taxon>
    </lineage>
</organism>
<feature type="coiled-coil region" evidence="1">
    <location>
        <begin position="6"/>
        <end position="47"/>
    </location>
</feature>
<dbReference type="EMBL" id="GL378324">
    <property type="protein sequence ID" value="EFJ52582.1"/>
    <property type="molecule type" value="Genomic_DNA"/>
</dbReference>
<evidence type="ECO:0000313" key="3">
    <source>
        <dbReference type="Proteomes" id="UP000001058"/>
    </source>
</evidence>
<dbReference type="RefSeq" id="XP_002946655.1">
    <property type="nucleotide sequence ID" value="XM_002946609.1"/>
</dbReference>
<name>D8TJQ2_VOLCA</name>
<evidence type="ECO:0000313" key="2">
    <source>
        <dbReference type="EMBL" id="EFJ52582.1"/>
    </source>
</evidence>
<sequence length="97" mass="11204">MPKSKLAAIKQQLRAAEEDVELKTQQLEELRDQVAEARLKVEKLEGEVNTNAALEDDVQVLLRHQRETAAAFMDYENRVLALELQGLVDRWRTMDIE</sequence>
<accession>D8TJQ2</accession>
<dbReference type="OrthoDB" id="545264at2759"/>
<feature type="non-terminal residue" evidence="2">
    <location>
        <position position="97"/>
    </location>
</feature>
<proteinExistence type="predicted"/>
<reference evidence="2 3" key="1">
    <citation type="journal article" date="2010" name="Science">
        <title>Genomic analysis of organismal complexity in the multicellular green alga Volvox carteri.</title>
        <authorList>
            <person name="Prochnik S.E."/>
            <person name="Umen J."/>
            <person name="Nedelcu A.M."/>
            <person name="Hallmann A."/>
            <person name="Miller S.M."/>
            <person name="Nishii I."/>
            <person name="Ferris P."/>
            <person name="Kuo A."/>
            <person name="Mitros T."/>
            <person name="Fritz-Laylin L.K."/>
            <person name="Hellsten U."/>
            <person name="Chapman J."/>
            <person name="Simakov O."/>
            <person name="Rensing S.A."/>
            <person name="Terry A."/>
            <person name="Pangilinan J."/>
            <person name="Kapitonov V."/>
            <person name="Jurka J."/>
            <person name="Salamov A."/>
            <person name="Shapiro H."/>
            <person name="Schmutz J."/>
            <person name="Grimwood J."/>
            <person name="Lindquist E."/>
            <person name="Lucas S."/>
            <person name="Grigoriev I.V."/>
            <person name="Schmitt R."/>
            <person name="Kirk D."/>
            <person name="Rokhsar D.S."/>
        </authorList>
    </citation>
    <scope>NUCLEOTIDE SEQUENCE [LARGE SCALE GENOMIC DNA]</scope>
    <source>
        <strain evidence="3">f. Nagariensis / Eve</strain>
    </source>
</reference>
<dbReference type="AlphaFoldDB" id="D8TJQ2"/>
<dbReference type="InParanoid" id="D8TJQ2"/>
<dbReference type="Proteomes" id="UP000001058">
    <property type="component" value="Unassembled WGS sequence"/>
</dbReference>